<dbReference type="Proteomes" id="UP000009359">
    <property type="component" value="Unassembled WGS sequence"/>
</dbReference>
<protein>
    <submittedName>
        <fullName evidence="2">Uncharacterized protein</fullName>
    </submittedName>
</protein>
<accession>A0ABP2SUI9</accession>
<keyword evidence="3" id="KW-1185">Reference proteome</keyword>
<organism evidence="2 3">
    <name type="scientific">Bartonella bacilliformis INS</name>
    <dbReference type="NCBI Taxonomy" id="1206782"/>
    <lineage>
        <taxon>Bacteria</taxon>
        <taxon>Pseudomonadati</taxon>
        <taxon>Pseudomonadota</taxon>
        <taxon>Alphaproteobacteria</taxon>
        <taxon>Hyphomicrobiales</taxon>
        <taxon>Bartonellaceae</taxon>
        <taxon>Bartonella</taxon>
    </lineage>
</organism>
<name>A0ABP2SUI9_BARBA</name>
<sequence>MRKKRAFSRKPDSLKRKRAQKQNGLNRGKKLCAKREHSQERQTLLKGSERKNKTGSIEAKSFAQKESILKKAILS</sequence>
<gene>
    <name evidence="2" type="ORF">BbINS_00800</name>
</gene>
<dbReference type="EMBL" id="AMQK01000003">
    <property type="protein sequence ID" value="EKS46056.1"/>
    <property type="molecule type" value="Genomic_DNA"/>
</dbReference>
<comment type="caution">
    <text evidence="2">The sequence shown here is derived from an EMBL/GenBank/DDBJ whole genome shotgun (WGS) entry which is preliminary data.</text>
</comment>
<proteinExistence type="predicted"/>
<feature type="region of interest" description="Disordered" evidence="1">
    <location>
        <begin position="1"/>
        <end position="58"/>
    </location>
</feature>
<evidence type="ECO:0000256" key="1">
    <source>
        <dbReference type="SAM" id="MobiDB-lite"/>
    </source>
</evidence>
<evidence type="ECO:0000313" key="2">
    <source>
        <dbReference type="EMBL" id="EKS46056.1"/>
    </source>
</evidence>
<evidence type="ECO:0000313" key="3">
    <source>
        <dbReference type="Proteomes" id="UP000009359"/>
    </source>
</evidence>
<reference evidence="2 3" key="1">
    <citation type="journal article" date="2013" name="Genome Announc.">
        <title>Whole Genome Sequencing and Comparative Analysis of Bartonella bacilliformis Strain INS, the Causative Agent of Carrion's Disease.</title>
        <authorList>
            <person name="Tarazona D."/>
            <person name="Padilla C."/>
            <person name="Caceres O."/>
            <person name="Montenegro J.D."/>
            <person name="Bailon H."/>
            <person name="Ventura G."/>
            <person name="Mendoza G."/>
            <person name="Anaya E."/>
            <person name="Guio H."/>
        </authorList>
    </citation>
    <scope>NUCLEOTIDE SEQUENCE [LARGE SCALE GENOMIC DNA]</scope>
    <source>
        <strain evidence="2 3">INS</strain>
    </source>
</reference>